<dbReference type="SUPFAM" id="SSF81383">
    <property type="entry name" value="F-box domain"/>
    <property type="match status" value="1"/>
</dbReference>
<protein>
    <recommendedName>
        <fullName evidence="2">F-box domain-containing protein</fullName>
    </recommendedName>
</protein>
<dbReference type="EMBL" id="JAADJZ010000007">
    <property type="protein sequence ID" value="KAF2873623.1"/>
    <property type="molecule type" value="Genomic_DNA"/>
</dbReference>
<sequence>MSSADHLVVIDSDDAQTFPHFLARYVNRSADVAALIDSIDSSQQRSSPTSRLPHLPAEIVLNILEHLPVDYVLDWRLVCRGFRDAIDGRVLYGYLRRAELIGYTGPKTQRHMHSLAEDVYEQINLLRAHFSHVTHSPTAPLKRKEDGAKWSGSRAVFHIENSWLEAFDRVFDTNDPVLQSDFQSRSIVYNLEGYADDDYGTLRWCMKLDKAVLDVPFPRGPEGMSSIDVSMTNRTVILSWKRVLFEFLKMETALRKKLEKKRDSPYTFSHTEDCLRSVRRQQLCSALDRDVKVDREIRWAMNQLRPLFGKPRFHRASPPWDGIEQAEDDAMEILIFLRREASLSVRELAYLYQLSEDRTSMEKEMKALDRDFETWKSQLYQPAQDSRTLEPLPELERNPVAWSDEVRAREEKRVTRWKTQKKTMDQVTSLLKASNEALSLPEDAFDDSGSEI</sequence>
<name>A0A7C8MEU2_9PLEO</name>
<dbReference type="OrthoDB" id="3695298at2759"/>
<dbReference type="Pfam" id="PF12937">
    <property type="entry name" value="F-box-like"/>
    <property type="match status" value="1"/>
</dbReference>
<dbReference type="InterPro" id="IPR036047">
    <property type="entry name" value="F-box-like_dom_sf"/>
</dbReference>
<dbReference type="PROSITE" id="PS50181">
    <property type="entry name" value="FBOX"/>
    <property type="match status" value="1"/>
</dbReference>
<proteinExistence type="predicted"/>
<dbReference type="SMART" id="SM00256">
    <property type="entry name" value="FBOX"/>
    <property type="match status" value="1"/>
</dbReference>
<dbReference type="InterPro" id="IPR001810">
    <property type="entry name" value="F-box_dom"/>
</dbReference>
<keyword evidence="1" id="KW-0175">Coiled coil</keyword>
<feature type="coiled-coil region" evidence="1">
    <location>
        <begin position="351"/>
        <end position="378"/>
    </location>
</feature>
<reference evidence="3 4" key="1">
    <citation type="submission" date="2020-01" db="EMBL/GenBank/DDBJ databases">
        <authorList>
            <consortium name="DOE Joint Genome Institute"/>
            <person name="Haridas S."/>
            <person name="Albert R."/>
            <person name="Binder M."/>
            <person name="Bloem J."/>
            <person name="Labutti K."/>
            <person name="Salamov A."/>
            <person name="Andreopoulos B."/>
            <person name="Baker S.E."/>
            <person name="Barry K."/>
            <person name="Bills G."/>
            <person name="Bluhm B.H."/>
            <person name="Cannon C."/>
            <person name="Castanera R."/>
            <person name="Culley D.E."/>
            <person name="Daum C."/>
            <person name="Ezra D."/>
            <person name="Gonzalez J.B."/>
            <person name="Henrissat B."/>
            <person name="Kuo A."/>
            <person name="Liang C."/>
            <person name="Lipzen A."/>
            <person name="Lutzoni F."/>
            <person name="Magnuson J."/>
            <person name="Mondo S."/>
            <person name="Nolan M."/>
            <person name="Ohm R."/>
            <person name="Pangilinan J."/>
            <person name="Park H.-J.H."/>
            <person name="Ramirez L."/>
            <person name="Alfaro M."/>
            <person name="Sun H."/>
            <person name="Tritt A."/>
            <person name="Yoshinaga Y."/>
            <person name="Zwiers L.-H.L."/>
            <person name="Turgeon B.G."/>
            <person name="Goodwin S.B."/>
            <person name="Spatafora J.W."/>
            <person name="Crous P.W."/>
            <person name="Grigoriev I.V."/>
        </authorList>
    </citation>
    <scope>NUCLEOTIDE SEQUENCE [LARGE SCALE GENOMIC DNA]</scope>
    <source>
        <strain evidence="3 4">CBS 611.86</strain>
    </source>
</reference>
<keyword evidence="4" id="KW-1185">Reference proteome</keyword>
<dbReference type="Gene3D" id="1.20.1280.50">
    <property type="match status" value="1"/>
</dbReference>
<evidence type="ECO:0000313" key="4">
    <source>
        <dbReference type="Proteomes" id="UP000481861"/>
    </source>
</evidence>
<evidence type="ECO:0000256" key="1">
    <source>
        <dbReference type="SAM" id="Coils"/>
    </source>
</evidence>
<organism evidence="3 4">
    <name type="scientific">Massariosphaeria phaeospora</name>
    <dbReference type="NCBI Taxonomy" id="100035"/>
    <lineage>
        <taxon>Eukaryota</taxon>
        <taxon>Fungi</taxon>
        <taxon>Dikarya</taxon>
        <taxon>Ascomycota</taxon>
        <taxon>Pezizomycotina</taxon>
        <taxon>Dothideomycetes</taxon>
        <taxon>Pleosporomycetidae</taxon>
        <taxon>Pleosporales</taxon>
        <taxon>Pleosporales incertae sedis</taxon>
        <taxon>Massariosphaeria</taxon>
    </lineage>
</organism>
<dbReference type="Proteomes" id="UP000481861">
    <property type="component" value="Unassembled WGS sequence"/>
</dbReference>
<comment type="caution">
    <text evidence="3">The sequence shown here is derived from an EMBL/GenBank/DDBJ whole genome shotgun (WGS) entry which is preliminary data.</text>
</comment>
<evidence type="ECO:0000313" key="3">
    <source>
        <dbReference type="EMBL" id="KAF2873623.1"/>
    </source>
</evidence>
<evidence type="ECO:0000259" key="2">
    <source>
        <dbReference type="PROSITE" id="PS50181"/>
    </source>
</evidence>
<feature type="domain" description="F-box" evidence="2">
    <location>
        <begin position="49"/>
        <end position="95"/>
    </location>
</feature>
<gene>
    <name evidence="3" type="ORF">BDV95DRAFT_489848</name>
</gene>
<accession>A0A7C8MEU2</accession>
<dbReference type="AlphaFoldDB" id="A0A7C8MEU2"/>